<protein>
    <submittedName>
        <fullName evidence="1">Uncharacterized protein</fullName>
    </submittedName>
</protein>
<reference evidence="1" key="1">
    <citation type="journal article" date="2021" name="Microb. Physiol.">
        <title>Proteogenomic Insights into the Physiology of Marine, Sulfate-Reducing, Filamentous Desulfonema limicola and Desulfonema magnum.</title>
        <authorList>
            <person name="Schnaars V."/>
            <person name="Wohlbrand L."/>
            <person name="Scheve S."/>
            <person name="Hinrichs C."/>
            <person name="Reinhardt R."/>
            <person name="Rabus R."/>
        </authorList>
    </citation>
    <scope>NUCLEOTIDE SEQUENCE</scope>
    <source>
        <strain evidence="1">4be13</strain>
    </source>
</reference>
<proteinExistence type="predicted"/>
<dbReference type="KEGG" id="dmm:dnm_076980"/>
<dbReference type="EMBL" id="CP061800">
    <property type="protein sequence ID" value="QTA91626.1"/>
    <property type="molecule type" value="Genomic_DNA"/>
</dbReference>
<accession>A0A975BTV6</accession>
<organism evidence="1 2">
    <name type="scientific">Desulfonema magnum</name>
    <dbReference type="NCBI Taxonomy" id="45655"/>
    <lineage>
        <taxon>Bacteria</taxon>
        <taxon>Pseudomonadati</taxon>
        <taxon>Thermodesulfobacteriota</taxon>
        <taxon>Desulfobacteria</taxon>
        <taxon>Desulfobacterales</taxon>
        <taxon>Desulfococcaceae</taxon>
        <taxon>Desulfonema</taxon>
    </lineage>
</organism>
<evidence type="ECO:0000313" key="1">
    <source>
        <dbReference type="EMBL" id="QTA91626.1"/>
    </source>
</evidence>
<dbReference type="AlphaFoldDB" id="A0A975BTV6"/>
<sequence length="70" mass="8275">MSALFRDADRENWKYEECVRTEAEAAETCRWDMSPQEKFPSATYLRGLSGQRWHRPGWSSRIGVKLRILN</sequence>
<keyword evidence="2" id="KW-1185">Reference proteome</keyword>
<gene>
    <name evidence="1" type="ORF">dnm_076980</name>
</gene>
<evidence type="ECO:0000313" key="2">
    <source>
        <dbReference type="Proteomes" id="UP000663722"/>
    </source>
</evidence>
<dbReference type="Proteomes" id="UP000663722">
    <property type="component" value="Chromosome"/>
</dbReference>
<name>A0A975BTV6_9BACT</name>